<evidence type="ECO:0000256" key="2">
    <source>
        <dbReference type="SAM" id="MobiDB-lite"/>
    </source>
</evidence>
<keyword evidence="1" id="KW-0175">Coiled coil</keyword>
<dbReference type="SMART" id="SM00225">
    <property type="entry name" value="BTB"/>
    <property type="match status" value="1"/>
</dbReference>
<reference evidence="4 5" key="1">
    <citation type="submission" date="2024-02" db="EMBL/GenBank/DDBJ databases">
        <authorList>
            <person name="Chen Y."/>
            <person name="Shah S."/>
            <person name="Dougan E. K."/>
            <person name="Thang M."/>
            <person name="Chan C."/>
        </authorList>
    </citation>
    <scope>NUCLEOTIDE SEQUENCE [LARGE SCALE GENOMIC DNA]</scope>
</reference>
<dbReference type="Pfam" id="PF00651">
    <property type="entry name" value="BTB"/>
    <property type="match status" value="1"/>
</dbReference>
<dbReference type="CDD" id="cd07067">
    <property type="entry name" value="HP_PGM_like"/>
    <property type="match status" value="1"/>
</dbReference>
<evidence type="ECO:0000256" key="1">
    <source>
        <dbReference type="SAM" id="Coils"/>
    </source>
</evidence>
<dbReference type="Pfam" id="PF00300">
    <property type="entry name" value="His_Phos_1"/>
    <property type="match status" value="1"/>
</dbReference>
<feature type="coiled-coil region" evidence="1">
    <location>
        <begin position="376"/>
        <end position="403"/>
    </location>
</feature>
<dbReference type="InterPro" id="IPR001345">
    <property type="entry name" value="PG/BPGM_mutase_AS"/>
</dbReference>
<gene>
    <name evidence="4" type="ORF">CCMP2556_LOCUS1183</name>
</gene>
<dbReference type="InterPro" id="IPR013078">
    <property type="entry name" value="His_Pase_superF_clade-1"/>
</dbReference>
<dbReference type="CDD" id="cd14733">
    <property type="entry name" value="BACK"/>
    <property type="match status" value="1"/>
</dbReference>
<dbReference type="Proteomes" id="UP001642484">
    <property type="component" value="Unassembled WGS sequence"/>
</dbReference>
<dbReference type="PROSITE" id="PS00175">
    <property type="entry name" value="PG_MUTASE"/>
    <property type="match status" value="1"/>
</dbReference>
<dbReference type="PANTHER" id="PTHR24413">
    <property type="entry name" value="SPECKLE-TYPE POZ PROTEIN"/>
    <property type="match status" value="1"/>
</dbReference>
<dbReference type="EMBL" id="CAXAMN010000392">
    <property type="protein sequence ID" value="CAK8988220.1"/>
    <property type="molecule type" value="Genomic_DNA"/>
</dbReference>
<feature type="region of interest" description="Disordered" evidence="2">
    <location>
        <begin position="444"/>
        <end position="466"/>
    </location>
</feature>
<dbReference type="SUPFAM" id="SSF54695">
    <property type="entry name" value="POZ domain"/>
    <property type="match status" value="1"/>
</dbReference>
<protein>
    <recommendedName>
        <fullName evidence="3">BTB domain-containing protein</fullName>
    </recommendedName>
</protein>
<comment type="caution">
    <text evidence="4">The sequence shown here is derived from an EMBL/GenBank/DDBJ whole genome shotgun (WGS) entry which is preliminary data.</text>
</comment>
<dbReference type="InterPro" id="IPR000210">
    <property type="entry name" value="BTB/POZ_dom"/>
</dbReference>
<dbReference type="Gene3D" id="3.30.710.10">
    <property type="entry name" value="Potassium Channel Kv1.1, Chain A"/>
    <property type="match status" value="1"/>
</dbReference>
<evidence type="ECO:0000259" key="3">
    <source>
        <dbReference type="PROSITE" id="PS50097"/>
    </source>
</evidence>
<evidence type="ECO:0000313" key="4">
    <source>
        <dbReference type="EMBL" id="CAK8988220.1"/>
    </source>
</evidence>
<dbReference type="PROSITE" id="PS50097">
    <property type="entry name" value="BTB"/>
    <property type="match status" value="1"/>
</dbReference>
<dbReference type="InterPro" id="IPR011333">
    <property type="entry name" value="SKP1/BTB/POZ_sf"/>
</dbReference>
<dbReference type="SUPFAM" id="SSF53254">
    <property type="entry name" value="Phosphoglycerate mutase-like"/>
    <property type="match status" value="1"/>
</dbReference>
<dbReference type="SMART" id="SM00855">
    <property type="entry name" value="PGAM"/>
    <property type="match status" value="1"/>
</dbReference>
<proteinExistence type="predicted"/>
<feature type="domain" description="BTB" evidence="3">
    <location>
        <begin position="665"/>
        <end position="732"/>
    </location>
</feature>
<name>A0ABP0HHB2_9DINO</name>
<dbReference type="Gene3D" id="3.40.50.1240">
    <property type="entry name" value="Phosphoglycerate mutase-like"/>
    <property type="match status" value="1"/>
</dbReference>
<accession>A0ABP0HHB2</accession>
<keyword evidence="5" id="KW-1185">Reference proteome</keyword>
<evidence type="ECO:0000313" key="5">
    <source>
        <dbReference type="Proteomes" id="UP001642484"/>
    </source>
</evidence>
<sequence length="876" mass="99194">MPKVVYLMRHGEARHNLVDTGPNSYERRRDENLVDPPLTETGMAQVQAARGKVQEMLLASGDSAFDVVVSSTLRRALQSAELCMTPLKKDDSPLIALPKMAEIQCDDIWNEIRSQEQVQADWPLWSCHGGFVCESQNQLDSAQSLIQRAEYVWKELSRMPGSVIGVSAHGCLLFFLSRRIAAAQNRRLAPFQEEKWRNGEVRRQVLPAFDGRAMSWEEFGGFLHEPDFDFYNRYHRRVQVVNAARLRGSAPPQWTDREWRFARSDSEIDAEADIELSSFPSLMIKGWNFNNLLRCFFCGPGCLFFHFFVFSKSRPMSFWSMSFCPPSFPTSFCPGLEKVLADFPALPRYVSCIEERSAVWKTKILQRALVGAMSSLDEIQSLINSAKDELAESRRMKEQVEHETVQALHRQQMRRQLDVIREAIHSNQCSIASSRAYRERIDSDSDGTFMPGKPRPAQDPVSCAGRPAGEVTTYSKVIDRHEYVWRIEGMSWLVVALKKRAQSVAAAEQPFLVGDTSFECVYHPRSGEIGDDNQRGSLAIIHNESGGITFRHQFFIKRSDGEYVQWGPTSEESHPLSDTLGRAFGPDVHEGHGPAKPVGIFGLTHEQLLRSEWVTGDALSVKIKVEVLPPEDGFSTKIVKTSRVDVPSSSICSHFRALFDSGKGADVTFMVKGEEIRAHSQILLARSEFFASELFGAMRESISKEIVVEDCEVDIFKAMLQFLYTDDFDHIQELVEHVCRNQKAVDSRNCNLAKVSAEIQLLHQLLQISHRYQVNRLQLWCEARLCNRMTVSEVSGVLCQAHLFDAKQLQRACLAFIKENVEAVANTPGFLKLTTDWPEVMLKVTLFNAGLCDNAAHSVVEAQREALRGLKRKRFE</sequence>
<dbReference type="InterPro" id="IPR029033">
    <property type="entry name" value="His_PPase_superfam"/>
</dbReference>
<organism evidence="4 5">
    <name type="scientific">Durusdinium trenchii</name>
    <dbReference type="NCBI Taxonomy" id="1381693"/>
    <lineage>
        <taxon>Eukaryota</taxon>
        <taxon>Sar</taxon>
        <taxon>Alveolata</taxon>
        <taxon>Dinophyceae</taxon>
        <taxon>Suessiales</taxon>
        <taxon>Symbiodiniaceae</taxon>
        <taxon>Durusdinium</taxon>
    </lineage>
</organism>